<accession>A0ABN0UJ65</accession>
<proteinExistence type="predicted"/>
<evidence type="ECO:0000259" key="1">
    <source>
        <dbReference type="Pfam" id="PF20011"/>
    </source>
</evidence>
<feature type="domain" description="JAB-N" evidence="1">
    <location>
        <begin position="6"/>
        <end position="158"/>
    </location>
</feature>
<gene>
    <name evidence="2" type="ORF">GCM10010492_61090</name>
</gene>
<evidence type="ECO:0000313" key="3">
    <source>
        <dbReference type="Proteomes" id="UP001500416"/>
    </source>
</evidence>
<dbReference type="Gene3D" id="3.40.140.10">
    <property type="entry name" value="Cytidine Deaminase, domain 2"/>
    <property type="match status" value="1"/>
</dbReference>
<dbReference type="Proteomes" id="UP001500416">
    <property type="component" value="Unassembled WGS sequence"/>
</dbReference>
<organism evidence="2 3">
    <name type="scientific">Saccharothrix mutabilis subsp. mutabilis</name>
    <dbReference type="NCBI Taxonomy" id="66855"/>
    <lineage>
        <taxon>Bacteria</taxon>
        <taxon>Bacillati</taxon>
        <taxon>Actinomycetota</taxon>
        <taxon>Actinomycetes</taxon>
        <taxon>Pseudonocardiales</taxon>
        <taxon>Pseudonocardiaceae</taxon>
        <taxon>Saccharothrix</taxon>
    </lineage>
</organism>
<comment type="caution">
    <text evidence="2">The sequence shown here is derived from an EMBL/GenBank/DDBJ whole genome shotgun (WGS) entry which is preliminary data.</text>
</comment>
<keyword evidence="3" id="KW-1185">Reference proteome</keyword>
<reference evidence="2 3" key="1">
    <citation type="journal article" date="2019" name="Int. J. Syst. Evol. Microbiol.">
        <title>The Global Catalogue of Microorganisms (GCM) 10K type strain sequencing project: providing services to taxonomists for standard genome sequencing and annotation.</title>
        <authorList>
            <consortium name="The Broad Institute Genomics Platform"/>
            <consortium name="The Broad Institute Genome Sequencing Center for Infectious Disease"/>
            <person name="Wu L."/>
            <person name="Ma J."/>
        </authorList>
    </citation>
    <scope>NUCLEOTIDE SEQUENCE [LARGE SCALE GENOMIC DNA]</scope>
    <source>
        <strain evidence="2 3">JCM 3380</strain>
    </source>
</reference>
<sequence length="341" mass="38346">MTIAEVMLFKGDRPRPRYFGRLSLEPLLREALDESDEDITFVLVFHQVGEEQVAEDGLVNLLPDFGELDVLAVRGKQMVYRRKFGVGALLGPVLRRLVDRLDADERHWSFRISHPVLDGERSYRKAPSIEGAVDVNLHRPTNQPLFTINKVEEPAVAEVRPADHGMPEEYLTPINVLMTPGAHALLLSDLPLSQRIEEGGFFLGTVRAIAGDETRYLVEITAVTPAQSSGAGKGHFTFTADSFAAVNQLRAERGQGEELVGWYHTHLFEAGTGLGLSDVDLDLHFATFRRPWQVAGLLNVTKHRRVLRFYGRQDNDMRACTQWIRHERDRYLPAGVGVDDE</sequence>
<dbReference type="Pfam" id="PF20011">
    <property type="entry name" value="fvmJAB_N"/>
    <property type="match status" value="1"/>
</dbReference>
<dbReference type="InterPro" id="IPR045476">
    <property type="entry name" value="FvmJAB_N"/>
</dbReference>
<evidence type="ECO:0000313" key="2">
    <source>
        <dbReference type="EMBL" id="GAA0252353.1"/>
    </source>
</evidence>
<dbReference type="EMBL" id="BAAABU010000020">
    <property type="protein sequence ID" value="GAA0252353.1"/>
    <property type="molecule type" value="Genomic_DNA"/>
</dbReference>
<name>A0ABN0UJ65_9PSEU</name>
<protein>
    <recommendedName>
        <fullName evidence="1">JAB-N domain-containing protein</fullName>
    </recommendedName>
</protein>